<dbReference type="PANTHER" id="PTHR45754">
    <property type="entry name" value="METHYLENETETRAHYDROFOLATE REDUCTASE"/>
    <property type="match status" value="1"/>
</dbReference>
<evidence type="ECO:0000313" key="12">
    <source>
        <dbReference type="Proteomes" id="UP000245839"/>
    </source>
</evidence>
<evidence type="ECO:0000313" key="13">
    <source>
        <dbReference type="Proteomes" id="UP000251571"/>
    </source>
</evidence>
<comment type="pathway">
    <text evidence="2 9">One-carbon metabolism; tetrahydrofolate interconversion.</text>
</comment>
<name>A0A2Y9B1C2_9RHOB</name>
<dbReference type="GO" id="GO:0071949">
    <property type="term" value="F:FAD binding"/>
    <property type="evidence" value="ECO:0007669"/>
    <property type="project" value="TreeGrafter"/>
</dbReference>
<dbReference type="Proteomes" id="UP000245839">
    <property type="component" value="Unassembled WGS sequence"/>
</dbReference>
<evidence type="ECO:0000256" key="3">
    <source>
        <dbReference type="ARBA" id="ARBA00006743"/>
    </source>
</evidence>
<comment type="similarity">
    <text evidence="3 9">Belongs to the methylenetetrahydrofolate reductase family.</text>
</comment>
<dbReference type="Gene3D" id="3.20.20.220">
    <property type="match status" value="1"/>
</dbReference>
<comment type="cofactor">
    <cofactor evidence="1 9">
        <name>FAD</name>
        <dbReference type="ChEBI" id="CHEBI:57692"/>
    </cofactor>
</comment>
<reference evidence="10 12" key="2">
    <citation type="submission" date="2018-03" db="EMBL/GenBank/DDBJ databases">
        <title>Genomic Encyclopedia of Archaeal and Bacterial Type Strains, Phase II (KMG-II): from individual species to whole genera.</title>
        <authorList>
            <person name="Goeker M."/>
        </authorList>
    </citation>
    <scope>NUCLEOTIDE SEQUENCE [LARGE SCALE GENOMIC DNA]</scope>
    <source>
        <strain evidence="10 12">DSM 25227</strain>
    </source>
</reference>
<comment type="pathway">
    <text evidence="7">Amino-acid biosynthesis; L-methionine biosynthesis via de novo pathway.</text>
</comment>
<dbReference type="AlphaFoldDB" id="A0A2Y9B1C2"/>
<dbReference type="SUPFAM" id="SSF51730">
    <property type="entry name" value="FAD-linked oxidoreductase"/>
    <property type="match status" value="1"/>
</dbReference>
<dbReference type="Pfam" id="PF02219">
    <property type="entry name" value="MTHFR"/>
    <property type="match status" value="1"/>
</dbReference>
<protein>
    <recommendedName>
        <fullName evidence="9">Methylenetetrahydrofolate reductase</fullName>
    </recommendedName>
</protein>
<dbReference type="GO" id="GO:0106312">
    <property type="term" value="F:methylenetetrahydrofolate reductase (NADH) activity"/>
    <property type="evidence" value="ECO:0007669"/>
    <property type="project" value="UniProtKB-EC"/>
</dbReference>
<gene>
    <name evidence="10" type="ORF">BCF38_1111</name>
    <name evidence="11" type="ORF">SAMN05421539_1111</name>
</gene>
<dbReference type="EMBL" id="UETC01000011">
    <property type="protein sequence ID" value="SSA49835.1"/>
    <property type="molecule type" value="Genomic_DNA"/>
</dbReference>
<accession>A0A2Y9B1C2</accession>
<evidence type="ECO:0000256" key="1">
    <source>
        <dbReference type="ARBA" id="ARBA00001974"/>
    </source>
</evidence>
<evidence type="ECO:0000313" key="11">
    <source>
        <dbReference type="EMBL" id="SSA49835.1"/>
    </source>
</evidence>
<comment type="catalytic activity">
    <reaction evidence="8">
        <text>(6S)-5-methyl-5,6,7,8-tetrahydrofolate + NAD(+) = (6R)-5,10-methylene-5,6,7,8-tetrahydrofolate + NADH + H(+)</text>
        <dbReference type="Rhea" id="RHEA:19821"/>
        <dbReference type="ChEBI" id="CHEBI:15378"/>
        <dbReference type="ChEBI" id="CHEBI:15636"/>
        <dbReference type="ChEBI" id="CHEBI:18608"/>
        <dbReference type="ChEBI" id="CHEBI:57540"/>
        <dbReference type="ChEBI" id="CHEBI:57945"/>
        <dbReference type="EC" id="1.5.1.54"/>
    </reaction>
    <physiologicalReaction direction="right-to-left" evidence="8">
        <dbReference type="Rhea" id="RHEA:19823"/>
    </physiologicalReaction>
</comment>
<evidence type="ECO:0000256" key="5">
    <source>
        <dbReference type="ARBA" id="ARBA00022827"/>
    </source>
</evidence>
<dbReference type="UniPathway" id="UPA00193"/>
<dbReference type="GO" id="GO:0009086">
    <property type="term" value="P:methionine biosynthetic process"/>
    <property type="evidence" value="ECO:0007669"/>
    <property type="project" value="TreeGrafter"/>
</dbReference>
<evidence type="ECO:0000256" key="9">
    <source>
        <dbReference type="RuleBase" id="RU003862"/>
    </source>
</evidence>
<evidence type="ECO:0000256" key="8">
    <source>
        <dbReference type="ARBA" id="ARBA00048628"/>
    </source>
</evidence>
<evidence type="ECO:0000256" key="2">
    <source>
        <dbReference type="ARBA" id="ARBA00004777"/>
    </source>
</evidence>
<dbReference type="PANTHER" id="PTHR45754:SF3">
    <property type="entry name" value="METHYLENETETRAHYDROFOLATE REDUCTASE (NADPH)"/>
    <property type="match status" value="1"/>
</dbReference>
<sequence>MGARIVDEPTDALLQRLFVSQGAVPLGFELFPPRSAELREALWTTVDRLSPVAEAGFSVTMGAGGSTRAGTHDTAVEVARRSGRPVTAHLTALGLSKDEALGAADALWGAGITRILALRGDRPRHAPEPLPAGFDHASDLVAALAARHDFEITVAAYPEKHPEAETLDGDIEHLKEKLDAGAKAAICQFVLDPAAYGRFLETCGRHGIDAPIVPGVMPLEGWTRVRSFAVANGTGVPDWLDRLFAKGEETPELMPYLSAVATVEHARRLIAYGAPWLHVYAMNRWPLPLALARLLGR</sequence>
<dbReference type="RefSeq" id="WP_170125483.1">
    <property type="nucleotide sequence ID" value="NZ_QGDJ01000011.1"/>
</dbReference>
<keyword evidence="12" id="KW-1185">Reference proteome</keyword>
<evidence type="ECO:0000256" key="7">
    <source>
        <dbReference type="ARBA" id="ARBA00034478"/>
    </source>
</evidence>
<dbReference type="CDD" id="cd00537">
    <property type="entry name" value="MTHFR"/>
    <property type="match status" value="1"/>
</dbReference>
<keyword evidence="4 9" id="KW-0285">Flavoprotein</keyword>
<dbReference type="Proteomes" id="UP000251571">
    <property type="component" value="Unassembled WGS sequence"/>
</dbReference>
<evidence type="ECO:0000256" key="4">
    <source>
        <dbReference type="ARBA" id="ARBA00022630"/>
    </source>
</evidence>
<dbReference type="InterPro" id="IPR003171">
    <property type="entry name" value="Mehydrof_redctse-like"/>
</dbReference>
<dbReference type="GO" id="GO:0035999">
    <property type="term" value="P:tetrahydrofolate interconversion"/>
    <property type="evidence" value="ECO:0007669"/>
    <property type="project" value="UniProtKB-UniPathway"/>
</dbReference>
<dbReference type="InterPro" id="IPR029041">
    <property type="entry name" value="FAD-linked_oxidoreductase-like"/>
</dbReference>
<reference evidence="11 13" key="1">
    <citation type="submission" date="2016-10" db="EMBL/GenBank/DDBJ databases">
        <authorList>
            <person name="Cai Z."/>
        </authorList>
    </citation>
    <scope>NUCLEOTIDE SEQUENCE [LARGE SCALE GENOMIC DNA]</scope>
    <source>
        <strain evidence="11 13">DSM 25227</strain>
    </source>
</reference>
<proteinExistence type="inferred from homology"/>
<keyword evidence="5 9" id="KW-0274">FAD</keyword>
<evidence type="ECO:0000256" key="6">
    <source>
        <dbReference type="ARBA" id="ARBA00023002"/>
    </source>
</evidence>
<keyword evidence="6 9" id="KW-0560">Oxidoreductase</keyword>
<dbReference type="EMBL" id="QGDJ01000011">
    <property type="protein sequence ID" value="PWJ14986.1"/>
    <property type="molecule type" value="Genomic_DNA"/>
</dbReference>
<dbReference type="GO" id="GO:0005829">
    <property type="term" value="C:cytosol"/>
    <property type="evidence" value="ECO:0007669"/>
    <property type="project" value="TreeGrafter"/>
</dbReference>
<organism evidence="11 13">
    <name type="scientific">Jannaschia seohaensis</name>
    <dbReference type="NCBI Taxonomy" id="475081"/>
    <lineage>
        <taxon>Bacteria</taxon>
        <taxon>Pseudomonadati</taxon>
        <taxon>Pseudomonadota</taxon>
        <taxon>Alphaproteobacteria</taxon>
        <taxon>Rhodobacterales</taxon>
        <taxon>Roseobacteraceae</taxon>
        <taxon>Jannaschia</taxon>
    </lineage>
</organism>
<evidence type="ECO:0000313" key="10">
    <source>
        <dbReference type="EMBL" id="PWJ14986.1"/>
    </source>
</evidence>